<dbReference type="Pfam" id="PF13817">
    <property type="entry name" value="DDE_Tnp_IS66_C"/>
    <property type="match status" value="1"/>
</dbReference>
<dbReference type="RefSeq" id="WP_023860637.1">
    <property type="nucleotide sequence ID" value="NZ_AWWH01000203.1"/>
</dbReference>
<reference evidence="5 6" key="1">
    <citation type="journal article" date="2014" name="Genome Announc.">
        <title>The Genome of the Predominant Equine Lactobacillus Species, Lactobacillus equi, Is Reflective of Its Lifestyle Adaptations to an Herbivorous Host.</title>
        <authorList>
            <person name="O'Donnell M.M."/>
            <person name="Harris H.M."/>
            <person name="O'Toole P.W."/>
            <person name="Ross R.P."/>
        </authorList>
    </citation>
    <scope>NUCLEOTIDE SEQUENCE [LARGE SCALE GENOMIC DNA]</scope>
    <source>
        <strain evidence="5 6">DPC 6820</strain>
    </source>
</reference>
<dbReference type="InterPro" id="IPR052344">
    <property type="entry name" value="Transposase-related"/>
</dbReference>
<dbReference type="PANTHER" id="PTHR33678">
    <property type="entry name" value="BLL1576 PROTEIN"/>
    <property type="match status" value="1"/>
</dbReference>
<evidence type="ECO:0000259" key="3">
    <source>
        <dbReference type="Pfam" id="PF13007"/>
    </source>
</evidence>
<sequence>MATKKDLEKQVEELKEQVKEFKKQLDKRDEVIEMLLQRQYGKKTEKLADGQISLLSDEELENLATEEDETTVVIEKTVPTRRTPKKKKLSGKRNKILDQFEQQDVIHDEPGKICKCCGKKMIAIGKKCQYRELRQKPAEFECVNHYVRTYKCSNIEEHDNGNEVLAQAIPETAPLFNHSYFSASSLAEIIRNKYELAIPLNRQEILFKSYGLPITSKQMSEGVIKLSQRYLQPLYDRLLEELLLEEVIHMDETPYEVLAKNTKSHKTYIWAVRSTVEFSNHQIVFYKHSDTRGSSNIADILGAKYRGTIMCDGWTGYSSNVYPEITFGACLVHIRRKFVEIAKALRGKTHSVAREATVLLGKVFHAEKQLEYKTAEEKVAARNKIVKPLLDDFYEFISQVNTPSGQLKNAIKYSFDQRSRLEEIFRIGGMPLSNNEVEQCIRPTTLGRKNSLFSKSYEGAQANAVYYTLVQTAKLNNLDAYKYLKYVFEQLELRKKPDVDAYLPWSDEVQAKCKAHSPADDDMQLENKEAMVKS</sequence>
<accession>V7HTA6</accession>
<name>V7HTA6_9LACO</name>
<dbReference type="EMBL" id="AWWH01000203">
    <property type="protein sequence ID" value="ETA73147.1"/>
    <property type="molecule type" value="Genomic_DNA"/>
</dbReference>
<feature type="domain" description="Transposase IS66 C-terminal" evidence="4">
    <location>
        <begin position="468"/>
        <end position="505"/>
    </location>
</feature>
<keyword evidence="1" id="KW-0175">Coiled coil</keyword>
<feature type="domain" description="Transposase TnpC homeodomain" evidence="3">
    <location>
        <begin position="31"/>
        <end position="90"/>
    </location>
</feature>
<protein>
    <submittedName>
        <fullName evidence="5">Transposase IS66</fullName>
    </submittedName>
</protein>
<dbReference type="InterPro" id="IPR024463">
    <property type="entry name" value="Transposase_TnpC_homeodom"/>
</dbReference>
<proteinExistence type="predicted"/>
<keyword evidence="6" id="KW-1185">Reference proteome</keyword>
<dbReference type="Pfam" id="PF03050">
    <property type="entry name" value="DDE_Tnp_IS66"/>
    <property type="match status" value="1"/>
</dbReference>
<evidence type="ECO:0000313" key="6">
    <source>
        <dbReference type="Proteomes" id="UP000018559"/>
    </source>
</evidence>
<evidence type="ECO:0000259" key="2">
    <source>
        <dbReference type="Pfam" id="PF03050"/>
    </source>
</evidence>
<comment type="caution">
    <text evidence="5">The sequence shown here is derived from an EMBL/GenBank/DDBJ whole genome shotgun (WGS) entry which is preliminary data.</text>
</comment>
<feature type="coiled-coil region" evidence="1">
    <location>
        <begin position="4"/>
        <end position="31"/>
    </location>
</feature>
<dbReference type="Pfam" id="PF13007">
    <property type="entry name" value="LZ_Tnp_IS66"/>
    <property type="match status" value="1"/>
</dbReference>
<dbReference type="InterPro" id="IPR039552">
    <property type="entry name" value="IS66_C"/>
</dbReference>
<gene>
    <name evidence="5" type="ORF">LEQ_1240</name>
</gene>
<organism evidence="5 6">
    <name type="scientific">Ligilactobacillus equi DPC 6820</name>
    <dbReference type="NCBI Taxonomy" id="1392007"/>
    <lineage>
        <taxon>Bacteria</taxon>
        <taxon>Bacillati</taxon>
        <taxon>Bacillota</taxon>
        <taxon>Bacilli</taxon>
        <taxon>Lactobacillales</taxon>
        <taxon>Lactobacillaceae</taxon>
        <taxon>Ligilactobacillus</taxon>
    </lineage>
</organism>
<dbReference type="NCBIfam" id="NF033517">
    <property type="entry name" value="transpos_IS66"/>
    <property type="match status" value="1"/>
</dbReference>
<evidence type="ECO:0000259" key="4">
    <source>
        <dbReference type="Pfam" id="PF13817"/>
    </source>
</evidence>
<dbReference type="PANTHER" id="PTHR33678:SF2">
    <property type="match status" value="1"/>
</dbReference>
<feature type="domain" description="Transposase IS66 central" evidence="2">
    <location>
        <begin position="178"/>
        <end position="462"/>
    </location>
</feature>
<dbReference type="Proteomes" id="UP000018559">
    <property type="component" value="Unassembled WGS sequence"/>
</dbReference>
<dbReference type="PATRIC" id="fig|1392007.3.peg.2060"/>
<dbReference type="InterPro" id="IPR004291">
    <property type="entry name" value="Transposase_IS66_central"/>
</dbReference>
<evidence type="ECO:0000313" key="5">
    <source>
        <dbReference type="EMBL" id="ETA73147.1"/>
    </source>
</evidence>
<evidence type="ECO:0000256" key="1">
    <source>
        <dbReference type="SAM" id="Coils"/>
    </source>
</evidence>
<dbReference type="AlphaFoldDB" id="V7HTA6"/>